<dbReference type="PANTHER" id="PTHR22446:SF3">
    <property type="entry name" value="M-PHASE-SPECIFIC PLK1-INTERACTING PROTEIN"/>
    <property type="match status" value="1"/>
</dbReference>
<keyword evidence="3" id="KW-1185">Reference proteome</keyword>
<dbReference type="Proteomes" id="UP000694569">
    <property type="component" value="Unplaced"/>
</dbReference>
<dbReference type="PANTHER" id="PTHR22446">
    <property type="entry name" value="M-PHASE-SPECIFIC PLK1-INTERACTING PROTEIN"/>
    <property type="match status" value="1"/>
</dbReference>
<evidence type="ECO:0000313" key="2">
    <source>
        <dbReference type="Ensembl" id="ENSLLEP00000015433.1"/>
    </source>
</evidence>
<evidence type="ECO:0000313" key="3">
    <source>
        <dbReference type="Proteomes" id="UP000694569"/>
    </source>
</evidence>
<sequence length="254" mass="27409">MYRPNYRSPSSPLHGGGGSPSPFRSPQPYFSNPGGMLPPPLPNWGHGSPHTPPYVQRHSRPYGSGGGGGQSPGSSSGGGQGFHGGRFGGQSPGDDPNRGPSPRFHSSPYSKSPGGAANINQQQHHGRGYSSPRQPRPNYQGSPRTSTPFGTAHGRGQSVSYDVEKYYRPSMLEDPWANLKPISLSDINQTISTEQTTYTGRVHQQSRTVCSVFTSVFICDCCLQVSDSKTLKILPNCLGKSLKCFFFLFYSSIL</sequence>
<dbReference type="GO" id="GO:0005813">
    <property type="term" value="C:centrosome"/>
    <property type="evidence" value="ECO:0007669"/>
    <property type="project" value="TreeGrafter"/>
</dbReference>
<protein>
    <submittedName>
        <fullName evidence="2">M-phase specific PLK1 interacting protein</fullName>
    </submittedName>
</protein>
<name>A0A8C5MKM8_9ANUR</name>
<dbReference type="GO" id="GO:0030496">
    <property type="term" value="C:midbody"/>
    <property type="evidence" value="ECO:0007669"/>
    <property type="project" value="TreeGrafter"/>
</dbReference>
<feature type="compositionally biased region" description="Gly residues" evidence="1">
    <location>
        <begin position="63"/>
        <end position="91"/>
    </location>
</feature>
<dbReference type="Ensembl" id="ENSLLET00000016020.1">
    <property type="protein sequence ID" value="ENSLLEP00000015433.1"/>
    <property type="gene ID" value="ENSLLEG00000009797.1"/>
</dbReference>
<organism evidence="2 3">
    <name type="scientific">Leptobrachium leishanense</name>
    <name type="common">Leishan spiny toad</name>
    <dbReference type="NCBI Taxonomy" id="445787"/>
    <lineage>
        <taxon>Eukaryota</taxon>
        <taxon>Metazoa</taxon>
        <taxon>Chordata</taxon>
        <taxon>Craniata</taxon>
        <taxon>Vertebrata</taxon>
        <taxon>Euteleostomi</taxon>
        <taxon>Amphibia</taxon>
        <taxon>Batrachia</taxon>
        <taxon>Anura</taxon>
        <taxon>Pelobatoidea</taxon>
        <taxon>Megophryidae</taxon>
        <taxon>Leptobrachium</taxon>
    </lineage>
</organism>
<dbReference type="InterPro" id="IPR028265">
    <property type="entry name" value="TTDN1/SICKLE"/>
</dbReference>
<reference evidence="2" key="1">
    <citation type="submission" date="2025-08" db="UniProtKB">
        <authorList>
            <consortium name="Ensembl"/>
        </authorList>
    </citation>
    <scope>IDENTIFICATION</scope>
</reference>
<gene>
    <name evidence="2" type="primary">MPLKIP</name>
</gene>
<dbReference type="Pfam" id="PF15502">
    <property type="entry name" value="MPLKIP"/>
    <property type="match status" value="1"/>
</dbReference>
<feature type="region of interest" description="Disordered" evidence="1">
    <location>
        <begin position="1"/>
        <end position="156"/>
    </location>
</feature>
<dbReference type="GO" id="GO:0005634">
    <property type="term" value="C:nucleus"/>
    <property type="evidence" value="ECO:0007669"/>
    <property type="project" value="TreeGrafter"/>
</dbReference>
<dbReference type="InterPro" id="IPR026618">
    <property type="entry name" value="MPLKIP-like_vertebrate"/>
</dbReference>
<accession>A0A8C5MKM8</accession>
<dbReference type="AlphaFoldDB" id="A0A8C5MKM8"/>
<dbReference type="GeneTree" id="ENSGT00390000002582"/>
<evidence type="ECO:0000256" key="1">
    <source>
        <dbReference type="SAM" id="MobiDB-lite"/>
    </source>
</evidence>
<proteinExistence type="predicted"/>
<feature type="compositionally biased region" description="Low complexity" evidence="1">
    <location>
        <begin position="20"/>
        <end position="35"/>
    </location>
</feature>
<reference evidence="2" key="2">
    <citation type="submission" date="2025-09" db="UniProtKB">
        <authorList>
            <consortium name="Ensembl"/>
        </authorList>
    </citation>
    <scope>IDENTIFICATION</scope>
</reference>
<dbReference type="OrthoDB" id="6086265at2759"/>
<feature type="compositionally biased region" description="Polar residues" evidence="1">
    <location>
        <begin position="131"/>
        <end position="149"/>
    </location>
</feature>